<comment type="cofactor">
    <cofactor evidence="1 15">
        <name>Mg(2+)</name>
        <dbReference type="ChEBI" id="CHEBI:18420"/>
    </cofactor>
</comment>
<keyword evidence="8 15" id="KW-0479">Metal-binding</keyword>
<dbReference type="InterPro" id="IPR006805">
    <property type="entry name" value="Anth_synth_I_N"/>
</dbReference>
<dbReference type="NCBIfam" id="TIGR00564">
    <property type="entry name" value="trpE_most"/>
    <property type="match status" value="1"/>
</dbReference>
<evidence type="ECO:0000256" key="12">
    <source>
        <dbReference type="ARBA" id="ARBA00023239"/>
    </source>
</evidence>
<evidence type="ECO:0000256" key="3">
    <source>
        <dbReference type="ARBA" id="ARBA00009562"/>
    </source>
</evidence>
<dbReference type="OrthoDB" id="9803598at2"/>
<comment type="catalytic activity">
    <reaction evidence="14 15">
        <text>chorismate + L-glutamine = anthranilate + pyruvate + L-glutamate + H(+)</text>
        <dbReference type="Rhea" id="RHEA:21732"/>
        <dbReference type="ChEBI" id="CHEBI:15361"/>
        <dbReference type="ChEBI" id="CHEBI:15378"/>
        <dbReference type="ChEBI" id="CHEBI:16567"/>
        <dbReference type="ChEBI" id="CHEBI:29748"/>
        <dbReference type="ChEBI" id="CHEBI:29985"/>
        <dbReference type="ChEBI" id="CHEBI:58359"/>
        <dbReference type="EC" id="4.1.3.27"/>
    </reaction>
</comment>
<dbReference type="InterPro" id="IPR019999">
    <property type="entry name" value="Anth_synth_I-like"/>
</dbReference>
<evidence type="ECO:0000256" key="14">
    <source>
        <dbReference type="ARBA" id="ARBA00047683"/>
    </source>
</evidence>
<dbReference type="EC" id="4.1.3.27" evidence="5 15"/>
<evidence type="ECO:0000259" key="18">
    <source>
        <dbReference type="Pfam" id="PF04715"/>
    </source>
</evidence>
<dbReference type="PRINTS" id="PR00095">
    <property type="entry name" value="ANTSNTHASEI"/>
</dbReference>
<dbReference type="InterPro" id="IPR015890">
    <property type="entry name" value="Chorismate_C"/>
</dbReference>
<evidence type="ECO:0000256" key="6">
    <source>
        <dbReference type="ARBA" id="ARBA00020653"/>
    </source>
</evidence>
<comment type="caution">
    <text evidence="19">The sequence shown here is derived from an EMBL/GenBank/DDBJ whole genome shotgun (WGS) entry which is preliminary data.</text>
</comment>
<dbReference type="InterPro" id="IPR005256">
    <property type="entry name" value="Anth_synth_I_PabB"/>
</dbReference>
<dbReference type="Pfam" id="PF04715">
    <property type="entry name" value="Anth_synt_I_N"/>
    <property type="match status" value="1"/>
</dbReference>
<feature type="domain" description="Chorismate-utilising enzyme C-terminal" evidence="17">
    <location>
        <begin position="210"/>
        <end position="463"/>
    </location>
</feature>
<keyword evidence="9 15" id="KW-0822">Tryptophan biosynthesis</keyword>
<comment type="similarity">
    <text evidence="3 15">Belongs to the anthranilate synthase component I family.</text>
</comment>
<evidence type="ECO:0000256" key="5">
    <source>
        <dbReference type="ARBA" id="ARBA00012266"/>
    </source>
</evidence>
<dbReference type="RefSeq" id="WP_055741936.1">
    <property type="nucleotide sequence ID" value="NZ_JAAIWL010000038.1"/>
</dbReference>
<comment type="subunit">
    <text evidence="4 15">Heterotetramer consisting of two non-identical subunits: a beta subunit (TrpG) and a large alpha subunit (TrpE).</text>
</comment>
<dbReference type="Pfam" id="PF00425">
    <property type="entry name" value="Chorismate_bind"/>
    <property type="match status" value="1"/>
</dbReference>
<evidence type="ECO:0000256" key="15">
    <source>
        <dbReference type="RuleBase" id="RU364045"/>
    </source>
</evidence>
<keyword evidence="20" id="KW-1185">Reference proteome</keyword>
<sequence>MTKPILKIRRFPALNPNYKITTFNGDTLTPIAIYNRLNGKKKFLLESSLQHDEKGRYSFIGMNPYLEYKAAHDQITIISKQQTLREQGKPLEVLKKYIPKLEAEIPFPFYGGGVGYIGYDTIRQYEKIGEIANDTMKMPDIHLMFYQEAIVFDHVSQTVSIILLNADQKRTDDELTQITEQLKLTIFTANDIVETSTSPAKMNFTPTKTKEEFMEMVESAKKHIQQGDIFQVVLSQALEGEVTVEPFQFYRKLRNANPSPYMFYIDFDDYILLGASPESLIKTKSGELSTNPIAGTRPRGKSKLEDRQLEQELLSDEKELAEHKMLVDLSRNDVGRVCEAGSITIPKFMEIERYQHVMHIVSEVKGRLKPNLSGIDALVSCLPAGTVSGAPKIRAMQIINELEKRKRGVYAGAVGYINVNGDIDFALAIRSLVIKDKKAILQTGAGIVYDSIPEKEYEETMNKAKSLLEVNSYDLVNR</sequence>
<evidence type="ECO:0000256" key="13">
    <source>
        <dbReference type="ARBA" id="ARBA00025634"/>
    </source>
</evidence>
<dbReference type="Gene3D" id="3.60.120.10">
    <property type="entry name" value="Anthranilate synthase"/>
    <property type="match status" value="1"/>
</dbReference>
<evidence type="ECO:0000256" key="2">
    <source>
        <dbReference type="ARBA" id="ARBA00004873"/>
    </source>
</evidence>
<evidence type="ECO:0000256" key="1">
    <source>
        <dbReference type="ARBA" id="ARBA00001946"/>
    </source>
</evidence>
<dbReference type="EMBL" id="LJJC01000015">
    <property type="protein sequence ID" value="KQL50337.1"/>
    <property type="molecule type" value="Genomic_DNA"/>
</dbReference>
<evidence type="ECO:0000313" key="20">
    <source>
        <dbReference type="Proteomes" id="UP000051888"/>
    </source>
</evidence>
<evidence type="ECO:0000313" key="19">
    <source>
        <dbReference type="EMBL" id="KQL50337.1"/>
    </source>
</evidence>
<dbReference type="AlphaFoldDB" id="A0A0Q3T9Z6"/>
<evidence type="ECO:0000256" key="8">
    <source>
        <dbReference type="ARBA" id="ARBA00022723"/>
    </source>
</evidence>
<dbReference type="PANTHER" id="PTHR11236:SF48">
    <property type="entry name" value="ISOCHORISMATE SYNTHASE MENF"/>
    <property type="match status" value="1"/>
</dbReference>
<protein>
    <recommendedName>
        <fullName evidence="6 15">Anthranilate synthase component 1</fullName>
        <ecNumber evidence="5 15">4.1.3.27</ecNumber>
    </recommendedName>
</protein>
<accession>A0A0Q3T9Z6</accession>
<dbReference type="PANTHER" id="PTHR11236">
    <property type="entry name" value="AMINOBENZOATE/ANTHRANILATE SYNTHASE"/>
    <property type="match status" value="1"/>
</dbReference>
<comment type="pathway">
    <text evidence="2 15">Amino-acid biosynthesis; L-tryptophan biosynthesis; L-tryptophan from chorismate: step 1/5.</text>
</comment>
<evidence type="ECO:0000256" key="4">
    <source>
        <dbReference type="ARBA" id="ARBA00011575"/>
    </source>
</evidence>
<organism evidence="19 20">
    <name type="scientific">Heyndrickxia shackletonii</name>
    <dbReference type="NCBI Taxonomy" id="157838"/>
    <lineage>
        <taxon>Bacteria</taxon>
        <taxon>Bacillati</taxon>
        <taxon>Bacillota</taxon>
        <taxon>Bacilli</taxon>
        <taxon>Bacillales</taxon>
        <taxon>Bacillaceae</taxon>
        <taxon>Heyndrickxia</taxon>
    </lineage>
</organism>
<evidence type="ECO:0000256" key="7">
    <source>
        <dbReference type="ARBA" id="ARBA00022605"/>
    </source>
</evidence>
<keyword evidence="7 15" id="KW-0028">Amino-acid biosynthesis</keyword>
<dbReference type="GO" id="GO:0000162">
    <property type="term" value="P:L-tryptophan biosynthetic process"/>
    <property type="evidence" value="ECO:0007669"/>
    <property type="project" value="UniProtKB-UniPathway"/>
</dbReference>
<proteinExistence type="inferred from homology"/>
<evidence type="ECO:0000256" key="10">
    <source>
        <dbReference type="ARBA" id="ARBA00022842"/>
    </source>
</evidence>
<dbReference type="PATRIC" id="fig|157838.3.peg.4806"/>
<name>A0A0Q3T9Z6_9BACI</name>
<feature type="region of interest" description="Disordered" evidence="16">
    <location>
        <begin position="286"/>
        <end position="305"/>
    </location>
</feature>
<dbReference type="UniPathway" id="UPA00035">
    <property type="reaction ID" value="UER00040"/>
</dbReference>
<keyword evidence="11 15" id="KW-0057">Aromatic amino acid biosynthesis</keyword>
<dbReference type="Proteomes" id="UP000051888">
    <property type="component" value="Unassembled WGS sequence"/>
</dbReference>
<dbReference type="SUPFAM" id="SSF56322">
    <property type="entry name" value="ADC synthase"/>
    <property type="match status" value="1"/>
</dbReference>
<dbReference type="STRING" id="157838.AN964_21935"/>
<dbReference type="InterPro" id="IPR005801">
    <property type="entry name" value="ADC_synthase"/>
</dbReference>
<keyword evidence="12 15" id="KW-0456">Lyase</keyword>
<evidence type="ECO:0000256" key="11">
    <source>
        <dbReference type="ARBA" id="ARBA00023141"/>
    </source>
</evidence>
<feature type="domain" description="Anthranilate synthase component I N-terminal" evidence="18">
    <location>
        <begin position="26"/>
        <end position="159"/>
    </location>
</feature>
<evidence type="ECO:0000256" key="16">
    <source>
        <dbReference type="SAM" id="MobiDB-lite"/>
    </source>
</evidence>
<evidence type="ECO:0000256" key="9">
    <source>
        <dbReference type="ARBA" id="ARBA00022822"/>
    </source>
</evidence>
<reference evidence="19 20" key="1">
    <citation type="submission" date="2015-09" db="EMBL/GenBank/DDBJ databases">
        <title>Genome sequencing project for genomic taxonomy and phylogenomics of Bacillus-like bacteria.</title>
        <authorList>
            <person name="Liu B."/>
            <person name="Wang J."/>
            <person name="Zhu Y."/>
            <person name="Liu G."/>
            <person name="Chen Q."/>
            <person name="Chen Z."/>
            <person name="Lan J."/>
            <person name="Che J."/>
            <person name="Ge C."/>
            <person name="Shi H."/>
            <person name="Pan Z."/>
            <person name="Liu X."/>
        </authorList>
    </citation>
    <scope>NUCLEOTIDE SEQUENCE [LARGE SCALE GENOMIC DNA]</scope>
    <source>
        <strain evidence="19 20">LMG 18435</strain>
    </source>
</reference>
<gene>
    <name evidence="15" type="primary">trpE</name>
    <name evidence="19" type="ORF">AN964_21935</name>
</gene>
<keyword evidence="10 15" id="KW-0460">Magnesium</keyword>
<dbReference type="GO" id="GO:0004049">
    <property type="term" value="F:anthranilate synthase activity"/>
    <property type="evidence" value="ECO:0007669"/>
    <property type="project" value="UniProtKB-EC"/>
</dbReference>
<evidence type="ECO:0000259" key="17">
    <source>
        <dbReference type="Pfam" id="PF00425"/>
    </source>
</evidence>
<dbReference type="GO" id="GO:0046872">
    <property type="term" value="F:metal ion binding"/>
    <property type="evidence" value="ECO:0007669"/>
    <property type="project" value="UniProtKB-KW"/>
</dbReference>
<comment type="function">
    <text evidence="13 15">Part of a heterotetrameric complex that catalyzes the two-step biosynthesis of anthranilate, an intermediate in the biosynthesis of L-tryptophan. In the first step, the glutamine-binding beta subunit (TrpG) of anthranilate synthase (AS) provides the glutamine amidotransferase activity which generates ammonia as a substrate that, along with chorismate, is used in the second step, catalyzed by the large alpha subunit of AS (TrpE) to produce anthranilate. In the absence of TrpG, TrpE can synthesize anthranilate directly from chorismate and high concentrations of ammonia.</text>
</comment>